<protein>
    <submittedName>
        <fullName evidence="2">Uncharacterized protein</fullName>
    </submittedName>
</protein>
<evidence type="ECO:0000256" key="1">
    <source>
        <dbReference type="SAM" id="MobiDB-lite"/>
    </source>
</evidence>
<keyword evidence="3" id="KW-1185">Reference proteome</keyword>
<dbReference type="Proteomes" id="UP000051936">
    <property type="component" value="Unassembled WGS sequence"/>
</dbReference>
<name>A0A0R3DCB9_9BRAD</name>
<feature type="region of interest" description="Disordered" evidence="1">
    <location>
        <begin position="78"/>
        <end position="97"/>
    </location>
</feature>
<feature type="compositionally biased region" description="Basic and acidic residues" evidence="1">
    <location>
        <begin position="88"/>
        <end position="97"/>
    </location>
</feature>
<dbReference type="AlphaFoldDB" id="A0A0R3DCB9"/>
<accession>A0A0R3DCB9</accession>
<dbReference type="EMBL" id="LJYG01000105">
    <property type="protein sequence ID" value="KRQ04940.1"/>
    <property type="molecule type" value="Genomic_DNA"/>
</dbReference>
<comment type="caution">
    <text evidence="2">The sequence shown here is derived from an EMBL/GenBank/DDBJ whole genome shotgun (WGS) entry which is preliminary data.</text>
</comment>
<evidence type="ECO:0000313" key="3">
    <source>
        <dbReference type="Proteomes" id="UP000051936"/>
    </source>
</evidence>
<proteinExistence type="predicted"/>
<sequence length="97" mass="10762">MYGISGSPRILKTTKHEHPRGLRAYIAVSRSIEGAAATTRRKHASGLKTRIYRWSKYEVCAASKRKIAFAIDQRAASQVGRHQGGGARRVDSEAWPL</sequence>
<evidence type="ECO:0000313" key="2">
    <source>
        <dbReference type="EMBL" id="KRQ04940.1"/>
    </source>
</evidence>
<organism evidence="2 3">
    <name type="scientific">Bradyrhizobium manausense</name>
    <dbReference type="NCBI Taxonomy" id="989370"/>
    <lineage>
        <taxon>Bacteria</taxon>
        <taxon>Pseudomonadati</taxon>
        <taxon>Pseudomonadota</taxon>
        <taxon>Alphaproteobacteria</taxon>
        <taxon>Hyphomicrobiales</taxon>
        <taxon>Nitrobacteraceae</taxon>
        <taxon>Bradyrhizobium</taxon>
    </lineage>
</organism>
<reference evidence="2 3" key="1">
    <citation type="submission" date="2015-09" db="EMBL/GenBank/DDBJ databases">
        <title>Draft Genome Sequence of Bradyrhizobium manausense Strain BR 3351T, a Novel Symbiotic Nitrogen-Fixing Alphaproteobacterium Isolated from Brazilian Amazon Rain Forest.</title>
        <authorList>
            <person name="De Araujo J.L."/>
            <person name="Zilli J.E."/>
        </authorList>
    </citation>
    <scope>NUCLEOTIDE SEQUENCE [LARGE SCALE GENOMIC DNA]</scope>
    <source>
        <strain evidence="2 3">BR3351</strain>
    </source>
</reference>
<gene>
    <name evidence="2" type="ORF">AOQ71_29275</name>
</gene>